<comment type="similarity">
    <text evidence="3 10">Belongs to the cytochrome P450 family.</text>
</comment>
<evidence type="ECO:0000256" key="9">
    <source>
        <dbReference type="PIRSR" id="PIRSR602401-1"/>
    </source>
</evidence>
<protein>
    <submittedName>
        <fullName evidence="11">Cytochrome</fullName>
    </submittedName>
</protein>
<evidence type="ECO:0000256" key="7">
    <source>
        <dbReference type="ARBA" id="ARBA00023004"/>
    </source>
</evidence>
<evidence type="ECO:0000256" key="6">
    <source>
        <dbReference type="ARBA" id="ARBA00023002"/>
    </source>
</evidence>
<dbReference type="SUPFAM" id="SSF48264">
    <property type="entry name" value="Cytochrome P450"/>
    <property type="match status" value="1"/>
</dbReference>
<dbReference type="GO" id="GO:0005506">
    <property type="term" value="F:iron ion binding"/>
    <property type="evidence" value="ECO:0007669"/>
    <property type="project" value="InterPro"/>
</dbReference>
<keyword evidence="5 9" id="KW-0479">Metal-binding</keyword>
<organism evidence="11">
    <name type="scientific">Sesamum radiatum</name>
    <name type="common">Black benniseed</name>
    <dbReference type="NCBI Taxonomy" id="300843"/>
    <lineage>
        <taxon>Eukaryota</taxon>
        <taxon>Viridiplantae</taxon>
        <taxon>Streptophyta</taxon>
        <taxon>Embryophyta</taxon>
        <taxon>Tracheophyta</taxon>
        <taxon>Spermatophyta</taxon>
        <taxon>Magnoliopsida</taxon>
        <taxon>eudicotyledons</taxon>
        <taxon>Gunneridae</taxon>
        <taxon>Pentapetalae</taxon>
        <taxon>asterids</taxon>
        <taxon>lamiids</taxon>
        <taxon>Lamiales</taxon>
        <taxon>Pedaliaceae</taxon>
        <taxon>Sesamum</taxon>
    </lineage>
</organism>
<dbReference type="InterPro" id="IPR002401">
    <property type="entry name" value="Cyt_P450_E_grp-I"/>
</dbReference>
<dbReference type="PANTHER" id="PTHR47955:SF16">
    <property type="entry name" value="CYTOCHROME P450"/>
    <property type="match status" value="1"/>
</dbReference>
<dbReference type="PRINTS" id="PR00463">
    <property type="entry name" value="EP450I"/>
</dbReference>
<evidence type="ECO:0000256" key="1">
    <source>
        <dbReference type="ARBA" id="ARBA00001971"/>
    </source>
</evidence>
<keyword evidence="7 9" id="KW-0408">Iron</keyword>
<dbReference type="Gene3D" id="1.10.630.10">
    <property type="entry name" value="Cytochrome P450"/>
    <property type="match status" value="1"/>
</dbReference>
<feature type="binding site" description="axial binding residue" evidence="9">
    <location>
        <position position="143"/>
    </location>
    <ligand>
        <name>heme</name>
        <dbReference type="ChEBI" id="CHEBI:30413"/>
    </ligand>
    <ligandPart>
        <name>Fe</name>
        <dbReference type="ChEBI" id="CHEBI:18248"/>
    </ligandPart>
</feature>
<dbReference type="GO" id="GO:0004497">
    <property type="term" value="F:monooxygenase activity"/>
    <property type="evidence" value="ECO:0007669"/>
    <property type="project" value="UniProtKB-KW"/>
</dbReference>
<comment type="cofactor">
    <cofactor evidence="1 9">
        <name>heme</name>
        <dbReference type="ChEBI" id="CHEBI:30413"/>
    </cofactor>
</comment>
<dbReference type="AlphaFoldDB" id="A0AAW2PJB7"/>
<dbReference type="Pfam" id="PF00067">
    <property type="entry name" value="p450"/>
    <property type="match status" value="1"/>
</dbReference>
<dbReference type="GO" id="GO:0016705">
    <property type="term" value="F:oxidoreductase activity, acting on paired donors, with incorporation or reduction of molecular oxygen"/>
    <property type="evidence" value="ECO:0007669"/>
    <property type="project" value="InterPro"/>
</dbReference>
<keyword evidence="8 10" id="KW-0503">Monooxygenase</keyword>
<dbReference type="PROSITE" id="PS00086">
    <property type="entry name" value="CYTOCHROME_P450"/>
    <property type="match status" value="1"/>
</dbReference>
<evidence type="ECO:0000256" key="4">
    <source>
        <dbReference type="ARBA" id="ARBA00022617"/>
    </source>
</evidence>
<dbReference type="InterPro" id="IPR017972">
    <property type="entry name" value="Cyt_P450_CS"/>
</dbReference>
<evidence type="ECO:0000256" key="5">
    <source>
        <dbReference type="ARBA" id="ARBA00022723"/>
    </source>
</evidence>
<gene>
    <name evidence="11" type="ORF">Sradi_4077900</name>
</gene>
<dbReference type="FunFam" id="1.10.630.10:FF:000126">
    <property type="entry name" value="Predicted protein"/>
    <property type="match status" value="1"/>
</dbReference>
<reference evidence="11" key="1">
    <citation type="submission" date="2020-06" db="EMBL/GenBank/DDBJ databases">
        <authorList>
            <person name="Li T."/>
            <person name="Hu X."/>
            <person name="Zhang T."/>
            <person name="Song X."/>
            <person name="Zhang H."/>
            <person name="Dai N."/>
            <person name="Sheng W."/>
            <person name="Hou X."/>
            <person name="Wei L."/>
        </authorList>
    </citation>
    <scope>NUCLEOTIDE SEQUENCE</scope>
    <source>
        <strain evidence="11">G02</strain>
        <tissue evidence="11">Leaf</tissue>
    </source>
</reference>
<proteinExistence type="inferred from homology"/>
<dbReference type="InterPro" id="IPR036396">
    <property type="entry name" value="Cyt_P450_sf"/>
</dbReference>
<keyword evidence="4 9" id="KW-0349">Heme</keyword>
<evidence type="ECO:0000256" key="8">
    <source>
        <dbReference type="ARBA" id="ARBA00023033"/>
    </source>
</evidence>
<dbReference type="GO" id="GO:0020037">
    <property type="term" value="F:heme binding"/>
    <property type="evidence" value="ECO:0007669"/>
    <property type="project" value="InterPro"/>
</dbReference>
<evidence type="ECO:0000256" key="3">
    <source>
        <dbReference type="ARBA" id="ARBA00010617"/>
    </source>
</evidence>
<comment type="subcellular location">
    <subcellularLocation>
        <location evidence="2">Membrane</location>
        <topology evidence="2">Single-pass membrane protein</topology>
    </subcellularLocation>
</comment>
<dbReference type="GO" id="GO:0016020">
    <property type="term" value="C:membrane"/>
    <property type="evidence" value="ECO:0007669"/>
    <property type="project" value="UniProtKB-SubCell"/>
</dbReference>
<evidence type="ECO:0000256" key="2">
    <source>
        <dbReference type="ARBA" id="ARBA00004167"/>
    </source>
</evidence>
<name>A0AAW2PJB7_SESRA</name>
<dbReference type="PANTHER" id="PTHR47955">
    <property type="entry name" value="CYTOCHROME P450 FAMILY 71 PROTEIN"/>
    <property type="match status" value="1"/>
</dbReference>
<reference evidence="11" key="2">
    <citation type="journal article" date="2024" name="Plant">
        <title>Genomic evolution and insights into agronomic trait innovations of Sesamum species.</title>
        <authorList>
            <person name="Miao H."/>
            <person name="Wang L."/>
            <person name="Qu L."/>
            <person name="Liu H."/>
            <person name="Sun Y."/>
            <person name="Le M."/>
            <person name="Wang Q."/>
            <person name="Wei S."/>
            <person name="Zheng Y."/>
            <person name="Lin W."/>
            <person name="Duan Y."/>
            <person name="Cao H."/>
            <person name="Xiong S."/>
            <person name="Wang X."/>
            <person name="Wei L."/>
            <person name="Li C."/>
            <person name="Ma Q."/>
            <person name="Ju M."/>
            <person name="Zhao R."/>
            <person name="Li G."/>
            <person name="Mu C."/>
            <person name="Tian Q."/>
            <person name="Mei H."/>
            <person name="Zhang T."/>
            <person name="Gao T."/>
            <person name="Zhang H."/>
        </authorList>
    </citation>
    <scope>NUCLEOTIDE SEQUENCE</scope>
    <source>
        <strain evidence="11">G02</strain>
    </source>
</reference>
<evidence type="ECO:0000313" key="11">
    <source>
        <dbReference type="EMBL" id="KAL0356310.1"/>
    </source>
</evidence>
<comment type="caution">
    <text evidence="11">The sequence shown here is derived from an EMBL/GenBank/DDBJ whole genome shotgun (WGS) entry which is preliminary data.</text>
</comment>
<dbReference type="InterPro" id="IPR001128">
    <property type="entry name" value="Cyt_P450"/>
</dbReference>
<sequence>MFAAGTDTLASTLEWAIAELIRNPRTMKTLQNELREVAGTKEEISEDDLEKMHYLKAVIKESLRLHSPVPLLIPRESTQDTKVMGYDISAGTQVIVNAWAIGRDPSLWENPEEFHPERFLDTSIDFRGLHFELIPFGAGRRGCPGVAFAVAVNELALAKLVHKFDFALPNGGREEDLDMSESYGITVHRKHPLLVVTTPHTC</sequence>
<dbReference type="PRINTS" id="PR00385">
    <property type="entry name" value="P450"/>
</dbReference>
<accession>A0AAW2PJB7</accession>
<dbReference type="EMBL" id="JACGWJ010000017">
    <property type="protein sequence ID" value="KAL0356310.1"/>
    <property type="molecule type" value="Genomic_DNA"/>
</dbReference>
<evidence type="ECO:0000256" key="10">
    <source>
        <dbReference type="RuleBase" id="RU000461"/>
    </source>
</evidence>
<keyword evidence="6 10" id="KW-0560">Oxidoreductase</keyword>